<feature type="transmembrane region" description="Helical" evidence="2">
    <location>
        <begin position="12"/>
        <end position="31"/>
    </location>
</feature>
<dbReference type="EMBL" id="CP012117">
    <property type="protein sequence ID" value="ANP28065.1"/>
    <property type="molecule type" value="Genomic_DNA"/>
</dbReference>
<dbReference type="Proteomes" id="UP000092596">
    <property type="component" value="Chromosome"/>
</dbReference>
<dbReference type="Pfam" id="PF18986">
    <property type="entry name" value="DUF5719"/>
    <property type="match status" value="1"/>
</dbReference>
<dbReference type="KEGG" id="dva:DAD186_15150"/>
<evidence type="ECO:0000256" key="1">
    <source>
        <dbReference type="SAM" id="MobiDB-lite"/>
    </source>
</evidence>
<evidence type="ECO:0000256" key="2">
    <source>
        <dbReference type="SAM" id="Phobius"/>
    </source>
</evidence>
<organism evidence="3 4">
    <name type="scientific">Dermabacter vaginalis</name>
    <dbReference type="NCBI Taxonomy" id="1630135"/>
    <lineage>
        <taxon>Bacteria</taxon>
        <taxon>Bacillati</taxon>
        <taxon>Actinomycetota</taxon>
        <taxon>Actinomycetes</taxon>
        <taxon>Micrococcales</taxon>
        <taxon>Dermabacteraceae</taxon>
        <taxon>Dermabacter</taxon>
    </lineage>
</organism>
<dbReference type="STRING" id="1630135.DAD186_15150"/>
<name>A0A1B0ZJ67_9MICO</name>
<keyword evidence="2" id="KW-0472">Membrane</keyword>
<protein>
    <submittedName>
        <fullName evidence="3">Uncharacterized protein</fullName>
    </submittedName>
</protein>
<sequence>MTGNRENSRAPLAALVVCAILVLVASVVIVVPEKTLTKASLATATSTSTRAVRACQGPIDARQAGESAGDADFAGGAPASTVSMSAIALDPTSNALYGVEQSSQTSFKPGPSDAGGKDAAPRIARLDAEGNATEVDPATSALLNAVYSLETLENSSVVTASTADGAEPVVEATQAHVTGSGDYRGFALSRCARATTAASFAGLTTRAGTSDALVLINPGSRASRARVTAFSENGVEPATQGSDIVVGPGETIRVPLATLVDERETVALDVEVHGTALAMSAELVRRDGLVPMGTEHVQPSTPESTLVFPGVAVRDGGSAHLALARTARGGAPGDPASVRAEDSIATARAFDSKGALMKEWEVKDPGQGASIDTALEGLDSGTYTIVVSARSSVVGTVNSRVASGARQGDTVGLPEDFATYTPGEGIDSASILALGRGAAGGTLTLESESGAQLSVAVIKRDGSIGTGAAHELEAGHSLTLAASDLAEDPSSIAGVIVVSQDGGLYRGSWSQAIAADDGGTLVTTLPLIANAARATGMTVRVEH</sequence>
<dbReference type="InterPro" id="IPR043777">
    <property type="entry name" value="DUF5719"/>
</dbReference>
<proteinExistence type="predicted"/>
<keyword evidence="2" id="KW-1133">Transmembrane helix</keyword>
<dbReference type="RefSeq" id="WP_065248127.1">
    <property type="nucleotide sequence ID" value="NZ_CP012117.1"/>
</dbReference>
<keyword evidence="2" id="KW-0812">Transmembrane</keyword>
<dbReference type="AlphaFoldDB" id="A0A1B0ZJ67"/>
<evidence type="ECO:0000313" key="4">
    <source>
        <dbReference type="Proteomes" id="UP000092596"/>
    </source>
</evidence>
<evidence type="ECO:0000313" key="3">
    <source>
        <dbReference type="EMBL" id="ANP28065.1"/>
    </source>
</evidence>
<accession>A0A1B0ZJ67</accession>
<feature type="region of interest" description="Disordered" evidence="1">
    <location>
        <begin position="100"/>
        <end position="119"/>
    </location>
</feature>
<gene>
    <name evidence="3" type="ORF">DAD186_15150</name>
</gene>
<reference evidence="3 4" key="1">
    <citation type="submission" date="2015-06" db="EMBL/GenBank/DDBJ databases">
        <title>Investigation of pathophysiology for high-risk pregnancy and development of treatment modality based on it.</title>
        <authorList>
            <person name="Kim B.-C."/>
            <person name="Lim S."/>
        </authorList>
    </citation>
    <scope>NUCLEOTIDE SEQUENCE [LARGE SCALE GENOMIC DNA]</scope>
    <source>
        <strain evidence="3 4">AD1-86</strain>
    </source>
</reference>